<evidence type="ECO:0000256" key="2">
    <source>
        <dbReference type="SAM" id="MobiDB-lite"/>
    </source>
</evidence>
<protein>
    <submittedName>
        <fullName evidence="3">Uncharacterized protein</fullName>
    </submittedName>
</protein>
<feature type="region of interest" description="Disordered" evidence="2">
    <location>
        <begin position="1"/>
        <end position="42"/>
    </location>
</feature>
<accession>A0AAW0QAM9</accession>
<reference evidence="4" key="1">
    <citation type="submission" date="2024-04" db="EMBL/GenBank/DDBJ databases">
        <title>Salinicola lusitanus LLJ914,a marine bacterium isolated from the Okinawa Trough.</title>
        <authorList>
            <person name="Li J."/>
        </authorList>
    </citation>
    <scope>NUCLEOTIDE SEQUENCE [LARGE SCALE GENOMIC DNA]</scope>
</reference>
<feature type="compositionally biased region" description="Polar residues" evidence="2">
    <location>
        <begin position="649"/>
        <end position="662"/>
    </location>
</feature>
<keyword evidence="1" id="KW-0175">Coiled coil</keyword>
<comment type="caution">
    <text evidence="3">The sequence shown here is derived from an EMBL/GenBank/DDBJ whole genome shotgun (WGS) entry which is preliminary data.</text>
</comment>
<name>A0AAW0QAM9_9GOBI</name>
<evidence type="ECO:0000313" key="4">
    <source>
        <dbReference type="Proteomes" id="UP001460270"/>
    </source>
</evidence>
<feature type="coiled-coil region" evidence="1">
    <location>
        <begin position="594"/>
        <end position="628"/>
    </location>
</feature>
<feature type="region of interest" description="Disordered" evidence="2">
    <location>
        <begin position="648"/>
        <end position="692"/>
    </location>
</feature>
<evidence type="ECO:0000256" key="1">
    <source>
        <dbReference type="SAM" id="Coils"/>
    </source>
</evidence>
<dbReference type="Proteomes" id="UP001460270">
    <property type="component" value="Unassembled WGS sequence"/>
</dbReference>
<feature type="compositionally biased region" description="Basic and acidic residues" evidence="2">
    <location>
        <begin position="21"/>
        <end position="37"/>
    </location>
</feature>
<feature type="coiled-coil region" evidence="1">
    <location>
        <begin position="123"/>
        <end position="175"/>
    </location>
</feature>
<keyword evidence="4" id="KW-1185">Reference proteome</keyword>
<sequence length="820" mass="95467">MLLQASQERERRSLASSLAQAEKRSQELQEQLGRAEEQVENLNKTQAWTTEIQEAQEQLQEELQQTVSAMQELQEEKEHLEHQCHELQSKLQDRLKTDETQFYNLEHSYERVCEELQVAVGKVRQWETEAQEMREGYERQLDQKEQEVTEVLLKMEVLGNSLEETEMRLNEVLKKETEKKPFVATENANLHGSLRSRSRSIDQNHVPDDPERFASVIQVLETKLYVTEEKLRDITQRLEDYQSHVSCQDPLLCSQLTQTRKTQPTFAQEMENRCRMLVGRFQVALNIVQACRGRLQEAGSLIDVEDFEKQLASLVNCLKQGEKDAEKQQHESRYASKEEEKILNDKRLTESVHLMEAVSESVGKSLSREILVLEIMVTLLQGKNVFAQLQTIQKESEGSLSKKYESLLNQMIAIRAQSRNEDTVESVVSNACLEAELVYKTFKFQQQNCDIEEIEPSELESYGEPSVKEDKRVHRQTKTKDQIKYETCVEELVSTLHKRVTFLRKLSQDIPETTPHNNTDLKLVHEQAKYIYLLYRLYLDLKEEFDDQVQINCSEQEVTETLCHLEEVNCVLREELEHSEQRVRVVENGNQKLLEDIQKIESYHEERVQKLEREFQQKIQELQRIHEEEMKHLHDYYSKSCFSKDKLNKTTTGSNHSPNGAESNMEEQDKSETETDGGASVHTLNGKYTTSDETDTYEMDVILRAKEAEMQFLRQEAQSLKEELKLARMDTIYAQNKLKTLCMGTPNEKLYQDLKSATWSPGRQGQSQMLSEEVETNQHDTAVQNKTGRSLPLTRHLKIVRSKSLKEGLSVQEKMKLFES</sequence>
<proteinExistence type="predicted"/>
<feature type="compositionally biased region" description="Polar residues" evidence="2">
    <location>
        <begin position="682"/>
        <end position="691"/>
    </location>
</feature>
<feature type="coiled-coil region" evidence="1">
    <location>
        <begin position="703"/>
        <end position="730"/>
    </location>
</feature>
<dbReference type="AlphaFoldDB" id="A0AAW0QAM9"/>
<dbReference type="EMBL" id="JBBPFD010000002">
    <property type="protein sequence ID" value="KAK7939726.1"/>
    <property type="molecule type" value="Genomic_DNA"/>
</dbReference>
<evidence type="ECO:0000313" key="3">
    <source>
        <dbReference type="EMBL" id="KAK7939726.1"/>
    </source>
</evidence>
<organism evidence="3 4">
    <name type="scientific">Mugilogobius chulae</name>
    <name type="common">yellowstripe goby</name>
    <dbReference type="NCBI Taxonomy" id="88201"/>
    <lineage>
        <taxon>Eukaryota</taxon>
        <taxon>Metazoa</taxon>
        <taxon>Chordata</taxon>
        <taxon>Craniata</taxon>
        <taxon>Vertebrata</taxon>
        <taxon>Euteleostomi</taxon>
        <taxon>Actinopterygii</taxon>
        <taxon>Neopterygii</taxon>
        <taxon>Teleostei</taxon>
        <taxon>Neoteleostei</taxon>
        <taxon>Acanthomorphata</taxon>
        <taxon>Gobiaria</taxon>
        <taxon>Gobiiformes</taxon>
        <taxon>Gobioidei</taxon>
        <taxon>Gobiidae</taxon>
        <taxon>Gobionellinae</taxon>
        <taxon>Mugilogobius</taxon>
    </lineage>
</organism>
<gene>
    <name evidence="3" type="ORF">WMY93_003052</name>
</gene>